<dbReference type="InterPro" id="IPR032474">
    <property type="entry name" value="Argonaute_N"/>
</dbReference>
<dbReference type="EMBL" id="BQFW01000015">
    <property type="protein sequence ID" value="GJJ79083.1"/>
    <property type="molecule type" value="Genomic_DNA"/>
</dbReference>
<dbReference type="InterPro" id="IPR032472">
    <property type="entry name" value="ArgoL2"/>
</dbReference>
<evidence type="ECO:0000259" key="2">
    <source>
        <dbReference type="PROSITE" id="PS50821"/>
    </source>
</evidence>
<reference evidence="4" key="1">
    <citation type="submission" date="2021-11" db="EMBL/GenBank/DDBJ databases">
        <authorList>
            <person name="Herlambang A."/>
            <person name="Guo Y."/>
            <person name="Takashima Y."/>
            <person name="Nishizawa T."/>
        </authorList>
    </citation>
    <scope>NUCLEOTIDE SEQUENCE</scope>
    <source>
        <strain evidence="4">E1425</strain>
    </source>
</reference>
<dbReference type="SUPFAM" id="SSF53098">
    <property type="entry name" value="Ribonuclease H-like"/>
    <property type="match status" value="1"/>
</dbReference>
<dbReference type="CDD" id="cd02846">
    <property type="entry name" value="PAZ_argonaute_like"/>
    <property type="match status" value="1"/>
</dbReference>
<dbReference type="InterPro" id="IPR045246">
    <property type="entry name" value="Piwi_ago-like"/>
</dbReference>
<reference evidence="4" key="2">
    <citation type="journal article" date="2022" name="Microbiol. Resour. Announc.">
        <title>Whole-Genome Sequence of Entomortierella parvispora E1425, a Mucoromycotan Fungus Associated with Burkholderiaceae-Related Endosymbiotic Bacteria.</title>
        <authorList>
            <person name="Herlambang A."/>
            <person name="Guo Y."/>
            <person name="Takashima Y."/>
            <person name="Narisawa K."/>
            <person name="Ohta H."/>
            <person name="Nishizawa T."/>
        </authorList>
    </citation>
    <scope>NUCLEOTIDE SEQUENCE</scope>
    <source>
        <strain evidence="4">E1425</strain>
    </source>
</reference>
<name>A0A9P3HMW3_9FUNG</name>
<dbReference type="InterPro" id="IPR012337">
    <property type="entry name" value="RNaseH-like_sf"/>
</dbReference>
<evidence type="ECO:0000313" key="5">
    <source>
        <dbReference type="Proteomes" id="UP000827284"/>
    </source>
</evidence>
<dbReference type="Proteomes" id="UP000827284">
    <property type="component" value="Unassembled WGS sequence"/>
</dbReference>
<dbReference type="SMART" id="SM01163">
    <property type="entry name" value="DUF1785"/>
    <property type="match status" value="1"/>
</dbReference>
<evidence type="ECO:0000256" key="1">
    <source>
        <dbReference type="RuleBase" id="RU361178"/>
    </source>
</evidence>
<dbReference type="Gene3D" id="2.170.260.10">
    <property type="entry name" value="paz domain"/>
    <property type="match status" value="1"/>
</dbReference>
<protein>
    <submittedName>
        <fullName evidence="4">Eukaryotic translation initiation factor 2C</fullName>
    </submittedName>
</protein>
<dbReference type="PROSITE" id="PS50822">
    <property type="entry name" value="PIWI"/>
    <property type="match status" value="1"/>
</dbReference>
<dbReference type="Pfam" id="PF16486">
    <property type="entry name" value="ArgoN"/>
    <property type="match status" value="1"/>
</dbReference>
<feature type="domain" description="Piwi" evidence="3">
    <location>
        <begin position="517"/>
        <end position="818"/>
    </location>
</feature>
<dbReference type="GO" id="GO:0003743">
    <property type="term" value="F:translation initiation factor activity"/>
    <property type="evidence" value="ECO:0007669"/>
    <property type="project" value="UniProtKB-KW"/>
</dbReference>
<sequence length="852" mass="95226">MSASASSGPVITLLPRRPGVGRLGKAIQVRSNYVEIQQLPNIRITHYDVTVTPDVPPPVNRKVFDQFITTFKVSDLANSRPVYDGRKNLFSPKEFPFESRTFEITLTSDIQQHSKRPPPKFTLKVKKVATINLEELHLFLQGKSAQTNNCLTAIMALDVLIHHAPAMLYATIGRSFYTPAGKQPLAGPLDAWRGYYQSVRPAAGKMMINVDVSATAFFQSGNLVEMVAKILNLKTPDDLRRSTSPLNWKKVEKLIKGLRITVTHRERSSRSFKIFGITDKAASDTRFTSRLDKDDPQSKEVEMDIVTYFKDTYNMVLKFPMLPCIVVGKFVILPLEVCTVIQGQRYMKKLDERQTADMITFTCQPPNARANNIKDGLRILNFEGNEFLKDFGMKVSSEMICIKARVLAAPTVVYSSSTRESSFVPRDGAWNLRDKKVFQGATLGSWGVVVFASERDAPAPQINGFIRQLVDTCTATGMVIVNKNPPIAYMSPQGNIENSLKQIWIQAGNAVKSQPQLLVCVLPNTGVPLYAEIKRVTDTILGVSSQCIQIKHTRTPKIQYCANVCLKLNVKLGGTNQHLGSTMMPFITSRPTIILGGDVSHPQPGDTQRPSIASVVGSMDRFAARYAATVRVQTARTEAIADLGDMAVELLKSFFHSTGQKPERILFYRDGVSEGQFADVLKSEVAALKSACRRLDANYNPPLTFVIVQKRHHTRFFPNRREEGDKLGNCLPGTVIDTEIVHPFEHDFYLQSHGGLLGTSRPAHYYVLHDDNKFEADQIQELTYRLCHLFARCTRTVSVVPPAYYAHIVAARARFHSRGDRFSDTVSSESGASETSSYQTIKPELMKVMWFM</sequence>
<dbReference type="GO" id="GO:0003723">
    <property type="term" value="F:RNA binding"/>
    <property type="evidence" value="ECO:0007669"/>
    <property type="project" value="InterPro"/>
</dbReference>
<dbReference type="Pfam" id="PF08699">
    <property type="entry name" value="ArgoL1"/>
    <property type="match status" value="1"/>
</dbReference>
<dbReference type="CDD" id="cd04657">
    <property type="entry name" value="Piwi_ago-like"/>
    <property type="match status" value="1"/>
</dbReference>
<dbReference type="PROSITE" id="PS50821">
    <property type="entry name" value="PAZ"/>
    <property type="match status" value="1"/>
</dbReference>
<proteinExistence type="inferred from homology"/>
<dbReference type="SUPFAM" id="SSF101690">
    <property type="entry name" value="PAZ domain"/>
    <property type="match status" value="1"/>
</dbReference>
<gene>
    <name evidence="4" type="ORF">EMPS_11442</name>
</gene>
<dbReference type="Pfam" id="PF02171">
    <property type="entry name" value="Piwi"/>
    <property type="match status" value="1"/>
</dbReference>
<comment type="caution">
    <text evidence="4">The sequence shown here is derived from an EMBL/GenBank/DDBJ whole genome shotgun (WGS) entry which is preliminary data.</text>
</comment>
<dbReference type="Gene3D" id="3.30.420.10">
    <property type="entry name" value="Ribonuclease H-like superfamily/Ribonuclease H"/>
    <property type="match status" value="1"/>
</dbReference>
<keyword evidence="4" id="KW-0396">Initiation factor</keyword>
<dbReference type="InterPro" id="IPR036397">
    <property type="entry name" value="RNaseH_sf"/>
</dbReference>
<dbReference type="PANTHER" id="PTHR22891">
    <property type="entry name" value="EUKARYOTIC TRANSLATION INITIATION FACTOR 2C"/>
    <property type="match status" value="1"/>
</dbReference>
<dbReference type="InterPro" id="IPR014811">
    <property type="entry name" value="ArgoL1"/>
</dbReference>
<dbReference type="Pfam" id="PF16488">
    <property type="entry name" value="ArgoL2"/>
    <property type="match status" value="1"/>
</dbReference>
<comment type="similarity">
    <text evidence="1">Belongs to the argonaute family.</text>
</comment>
<dbReference type="Pfam" id="PF02170">
    <property type="entry name" value="PAZ"/>
    <property type="match status" value="1"/>
</dbReference>
<dbReference type="Gene3D" id="3.40.50.2300">
    <property type="match status" value="1"/>
</dbReference>
<dbReference type="OrthoDB" id="10252740at2759"/>
<dbReference type="InterPro" id="IPR003165">
    <property type="entry name" value="Piwi"/>
</dbReference>
<dbReference type="InterPro" id="IPR036085">
    <property type="entry name" value="PAZ_dom_sf"/>
</dbReference>
<dbReference type="SMART" id="SM00949">
    <property type="entry name" value="PAZ"/>
    <property type="match status" value="1"/>
</dbReference>
<keyword evidence="4" id="KW-0648">Protein biosynthesis</keyword>
<dbReference type="SMART" id="SM00950">
    <property type="entry name" value="Piwi"/>
    <property type="match status" value="1"/>
</dbReference>
<dbReference type="Pfam" id="PF16487">
    <property type="entry name" value="ArgoMid"/>
    <property type="match status" value="1"/>
</dbReference>
<dbReference type="InterPro" id="IPR032473">
    <property type="entry name" value="Argonaute_Mid_dom"/>
</dbReference>
<dbReference type="InterPro" id="IPR003100">
    <property type="entry name" value="PAZ_dom"/>
</dbReference>
<feature type="domain" description="PAZ" evidence="2">
    <location>
        <begin position="222"/>
        <end position="342"/>
    </location>
</feature>
<evidence type="ECO:0000259" key="3">
    <source>
        <dbReference type="PROSITE" id="PS50822"/>
    </source>
</evidence>
<keyword evidence="5" id="KW-1185">Reference proteome</keyword>
<accession>A0A9P3HMW3</accession>
<evidence type="ECO:0000313" key="4">
    <source>
        <dbReference type="EMBL" id="GJJ79083.1"/>
    </source>
</evidence>
<dbReference type="AlphaFoldDB" id="A0A9P3HMW3"/>
<organism evidence="4 5">
    <name type="scientific">Entomortierella parvispora</name>
    <dbReference type="NCBI Taxonomy" id="205924"/>
    <lineage>
        <taxon>Eukaryota</taxon>
        <taxon>Fungi</taxon>
        <taxon>Fungi incertae sedis</taxon>
        <taxon>Mucoromycota</taxon>
        <taxon>Mortierellomycotina</taxon>
        <taxon>Mortierellomycetes</taxon>
        <taxon>Mortierellales</taxon>
        <taxon>Mortierellaceae</taxon>
        <taxon>Entomortierella</taxon>
    </lineage>
</organism>